<accession>A0A386WGL1</accession>
<dbReference type="Pfam" id="PF00975">
    <property type="entry name" value="Thioesterase"/>
    <property type="match status" value="1"/>
</dbReference>
<dbReference type="KEGG" id="mtua:CSH63_04965"/>
<sequence length="213" mass="24089">MYAPWSALLPERVQVCPVQLPGRGDRVQERARRTLPEVLDVVLDAVDTREPYALFGHSLGALLAFEAADRLRERPPVRLFASGHRAPHLPDRERPIHHLPDEELVARLADLGGMPKVVLNHPEFLRMLLPAMRADLTVSETYRYRNRPALECPVSVFGGSEDPTAVRDELVPWHRHTTRDCRITQFPGNHFYLTTEPRPVLAVLVAGLVAEPR</sequence>
<dbReference type="InterPro" id="IPR012223">
    <property type="entry name" value="TEII"/>
</dbReference>
<comment type="similarity">
    <text evidence="1">Belongs to the thioesterase family.</text>
</comment>
<dbReference type="AlphaFoldDB" id="A0A386WGL1"/>
<reference evidence="3 4" key="1">
    <citation type="submission" date="2017-10" db="EMBL/GenBank/DDBJ databases">
        <title>Integration of genomic and chemical information greatly accelerates assignment of the full stereostructure of myelolactone, a potent inhibitor of myeloma from a marine-derived Micromonospora.</title>
        <authorList>
            <person name="Kim M.C."/>
            <person name="Machado H."/>
            <person name="Jensen P.R."/>
            <person name="Fenical W."/>
        </authorList>
    </citation>
    <scope>NUCLEOTIDE SEQUENCE [LARGE SCALE GENOMIC DNA]</scope>
    <source>
        <strain evidence="3 4">CNY-010</strain>
    </source>
</reference>
<evidence type="ECO:0000313" key="3">
    <source>
        <dbReference type="EMBL" id="AYF26818.1"/>
    </source>
</evidence>
<evidence type="ECO:0000259" key="2">
    <source>
        <dbReference type="Pfam" id="PF00975"/>
    </source>
</evidence>
<dbReference type="Gene3D" id="3.40.50.1820">
    <property type="entry name" value="alpha/beta hydrolase"/>
    <property type="match status" value="1"/>
</dbReference>
<proteinExistence type="inferred from homology"/>
<protein>
    <submittedName>
        <fullName evidence="3">Thioesterase</fullName>
    </submittedName>
</protein>
<dbReference type="EMBL" id="CP024087">
    <property type="protein sequence ID" value="AYF26818.1"/>
    <property type="molecule type" value="Genomic_DNA"/>
</dbReference>
<organism evidence="3 4">
    <name type="scientific">Micromonospora tulbaghiae</name>
    <dbReference type="NCBI Taxonomy" id="479978"/>
    <lineage>
        <taxon>Bacteria</taxon>
        <taxon>Bacillati</taxon>
        <taxon>Actinomycetota</taxon>
        <taxon>Actinomycetes</taxon>
        <taxon>Micromonosporales</taxon>
        <taxon>Micromonosporaceae</taxon>
        <taxon>Micromonospora</taxon>
    </lineage>
</organism>
<gene>
    <name evidence="3" type="ORF">CSH63_04965</name>
</gene>
<dbReference type="PANTHER" id="PTHR11487:SF0">
    <property type="entry name" value="S-ACYL FATTY ACID SYNTHASE THIOESTERASE, MEDIUM CHAIN"/>
    <property type="match status" value="1"/>
</dbReference>
<dbReference type="InterPro" id="IPR001031">
    <property type="entry name" value="Thioesterase"/>
</dbReference>
<dbReference type="PANTHER" id="PTHR11487">
    <property type="entry name" value="THIOESTERASE"/>
    <property type="match status" value="1"/>
</dbReference>
<evidence type="ECO:0000313" key="4">
    <source>
        <dbReference type="Proteomes" id="UP000267804"/>
    </source>
</evidence>
<dbReference type="InterPro" id="IPR029058">
    <property type="entry name" value="AB_hydrolase_fold"/>
</dbReference>
<dbReference type="Proteomes" id="UP000267804">
    <property type="component" value="Chromosome"/>
</dbReference>
<dbReference type="GO" id="GO:0008610">
    <property type="term" value="P:lipid biosynthetic process"/>
    <property type="evidence" value="ECO:0007669"/>
    <property type="project" value="TreeGrafter"/>
</dbReference>
<evidence type="ECO:0000256" key="1">
    <source>
        <dbReference type="ARBA" id="ARBA00007169"/>
    </source>
</evidence>
<dbReference type="SUPFAM" id="SSF53474">
    <property type="entry name" value="alpha/beta-Hydrolases"/>
    <property type="match status" value="1"/>
</dbReference>
<dbReference type="RefSeq" id="WP_120569232.1">
    <property type="nucleotide sequence ID" value="NZ_CP024087.1"/>
</dbReference>
<name>A0A386WGL1_9ACTN</name>
<feature type="domain" description="Thioesterase" evidence="2">
    <location>
        <begin position="1"/>
        <end position="195"/>
    </location>
</feature>